<dbReference type="InterPro" id="IPR016047">
    <property type="entry name" value="M23ase_b-sheet_dom"/>
</dbReference>
<dbReference type="RefSeq" id="WP_320502351.1">
    <property type="nucleotide sequence ID" value="NZ_JAXCLX010000003.1"/>
</dbReference>
<dbReference type="CDD" id="cd00610">
    <property type="entry name" value="OAT_like"/>
    <property type="match status" value="1"/>
</dbReference>
<dbReference type="SUPFAM" id="SSF53383">
    <property type="entry name" value="PLP-dependent transferases"/>
    <property type="match status" value="1"/>
</dbReference>
<dbReference type="InterPro" id="IPR015422">
    <property type="entry name" value="PyrdxlP-dep_Trfase_small"/>
</dbReference>
<accession>A0ABU5E2S2</accession>
<dbReference type="Gene3D" id="3.40.640.10">
    <property type="entry name" value="Type I PLP-dependent aspartate aminotransferase-like (Major domain)"/>
    <property type="match status" value="1"/>
</dbReference>
<gene>
    <name evidence="5" type="ORF">SMD31_18210</name>
</gene>
<keyword evidence="5" id="KW-0032">Aminotransferase</keyword>
<dbReference type="Gene3D" id="3.90.1150.10">
    <property type="entry name" value="Aspartate Aminotransferase, domain 1"/>
    <property type="match status" value="1"/>
</dbReference>
<dbReference type="InterPro" id="IPR005814">
    <property type="entry name" value="Aminotrans_3"/>
</dbReference>
<dbReference type="InterPro" id="IPR011055">
    <property type="entry name" value="Dup_hybrid_motif"/>
</dbReference>
<feature type="domain" description="M23ase beta-sheet core" evidence="4">
    <location>
        <begin position="117"/>
        <end position="216"/>
    </location>
</feature>
<proteinExistence type="inferred from homology"/>
<dbReference type="GO" id="GO:0008483">
    <property type="term" value="F:transaminase activity"/>
    <property type="evidence" value="ECO:0007669"/>
    <property type="project" value="UniProtKB-KW"/>
</dbReference>
<dbReference type="InterPro" id="IPR015424">
    <property type="entry name" value="PyrdxlP-dep_Trfase"/>
</dbReference>
<evidence type="ECO:0000259" key="4">
    <source>
        <dbReference type="Pfam" id="PF01551"/>
    </source>
</evidence>
<evidence type="ECO:0000313" key="5">
    <source>
        <dbReference type="EMBL" id="MDY0873880.1"/>
    </source>
</evidence>
<dbReference type="Gene3D" id="2.70.70.10">
    <property type="entry name" value="Glucose Permease (Domain IIA)"/>
    <property type="match status" value="1"/>
</dbReference>
<keyword evidence="5" id="KW-0808">Transferase</keyword>
<sequence>MRPAQAALIDDMLRRVLAGQPAHETVPHLRRWLDFNNHRFGPVVDAPLDRDHVAILDASLAPERLAHPSQNGGENLTAWWRAQLARIAPRIGIGRYAEDRGIYDHPEAPREANPRKIHHAIDIFLPAGSKVLCPYPGTVADIGNDTERHGFGGILILRHETDAGVPFWTFYGHLAPAGLAGWKPGQVVAQGTLIGTLASEAENGDWPPHLHFQLMTHLMGWEALDVIGISWASQWELWREICLDPNIILGIGANCAAPVARSPLQLVAERRRHFAPSASLAYAQPLKIVRGAGCHLYDETGRAYLDMVNNVAHVGHSHPRVVEASARQMAALNTNSRYLHDHLAGYIKRLADILPPELSVIYLVNSGSEANDLALRLAQAHTQARDVVVVDHAYHGHLSNLIDISPYKFDGPGGGGRPSHVWVAEMPDTYRGRLRDGGKDIGAGYAESVATLLMDMIGLGRKPMAFIAESIQGCGGQIPFPPGYLDAAYRHIRREGGVCIADEVQTGFGRVGTHWWAFETQGVTPDIVTMGKPMGAGHPLAAVATRPEIAAAFAGGMEYFNTFGGNPVSAAIGLAVLDIIRDERLLANARARGMQLMDGLRVLAGRHPAIGHIRGLGLFIGAEFVQDRTTLQPDAAALKTVIEGMKDAGVLLSSEGPHHNVLKVKPPMVISEQECAHFLGLLDRVLTELGR</sequence>
<organism evidence="5 6">
    <name type="scientific">Dongia rigui</name>
    <dbReference type="NCBI Taxonomy" id="940149"/>
    <lineage>
        <taxon>Bacteria</taxon>
        <taxon>Pseudomonadati</taxon>
        <taxon>Pseudomonadota</taxon>
        <taxon>Alphaproteobacteria</taxon>
        <taxon>Rhodospirillales</taxon>
        <taxon>Dongiaceae</taxon>
        <taxon>Dongia</taxon>
    </lineage>
</organism>
<comment type="similarity">
    <text evidence="2">Belongs to the class-III pyridoxal-phosphate-dependent aminotransferase family.</text>
</comment>
<keyword evidence="6" id="KW-1185">Reference proteome</keyword>
<dbReference type="Pfam" id="PF01551">
    <property type="entry name" value="Peptidase_M23"/>
    <property type="match status" value="1"/>
</dbReference>
<dbReference type="PROSITE" id="PS00600">
    <property type="entry name" value="AA_TRANSFER_CLASS_3"/>
    <property type="match status" value="1"/>
</dbReference>
<comment type="caution">
    <text evidence="5">The sequence shown here is derived from an EMBL/GenBank/DDBJ whole genome shotgun (WGS) entry which is preliminary data.</text>
</comment>
<dbReference type="PANTHER" id="PTHR45688">
    <property type="match status" value="1"/>
</dbReference>
<dbReference type="CDD" id="cd12797">
    <property type="entry name" value="M23_peptidase"/>
    <property type="match status" value="1"/>
</dbReference>
<comment type="cofactor">
    <cofactor evidence="1">
        <name>pyridoxal 5'-phosphate</name>
        <dbReference type="ChEBI" id="CHEBI:597326"/>
    </cofactor>
</comment>
<dbReference type="InterPro" id="IPR049704">
    <property type="entry name" value="Aminotrans_3_PPA_site"/>
</dbReference>
<name>A0ABU5E2S2_9PROT</name>
<protein>
    <submittedName>
        <fullName evidence="5">Aminotransferase class III-fold pyridoxal phosphate-dependent enzyme</fullName>
    </submittedName>
</protein>
<evidence type="ECO:0000256" key="2">
    <source>
        <dbReference type="ARBA" id="ARBA00008954"/>
    </source>
</evidence>
<keyword evidence="3" id="KW-0663">Pyridoxal phosphate</keyword>
<reference evidence="5 6" key="1">
    <citation type="journal article" date="2013" name="Antonie Van Leeuwenhoek">
        <title>Dongia rigui sp. nov., isolated from freshwater of a large wetland in Korea.</title>
        <authorList>
            <person name="Baik K.S."/>
            <person name="Hwang Y.M."/>
            <person name="Choi J.S."/>
            <person name="Kwon J."/>
            <person name="Seong C.N."/>
        </authorList>
    </citation>
    <scope>NUCLEOTIDE SEQUENCE [LARGE SCALE GENOMIC DNA]</scope>
    <source>
        <strain evidence="5 6">04SU4-P</strain>
    </source>
</reference>
<dbReference type="InterPro" id="IPR015421">
    <property type="entry name" value="PyrdxlP-dep_Trfase_major"/>
</dbReference>
<dbReference type="PANTHER" id="PTHR45688:SF13">
    <property type="entry name" value="ALANINE--GLYOXYLATE AMINOTRANSFERASE 2-LIKE"/>
    <property type="match status" value="1"/>
</dbReference>
<dbReference type="EMBL" id="JAXCLX010000003">
    <property type="protein sequence ID" value="MDY0873880.1"/>
    <property type="molecule type" value="Genomic_DNA"/>
</dbReference>
<evidence type="ECO:0000256" key="3">
    <source>
        <dbReference type="ARBA" id="ARBA00022898"/>
    </source>
</evidence>
<evidence type="ECO:0000313" key="6">
    <source>
        <dbReference type="Proteomes" id="UP001271769"/>
    </source>
</evidence>
<dbReference type="Pfam" id="PF00202">
    <property type="entry name" value="Aminotran_3"/>
    <property type="match status" value="1"/>
</dbReference>
<dbReference type="Proteomes" id="UP001271769">
    <property type="component" value="Unassembled WGS sequence"/>
</dbReference>
<dbReference type="SUPFAM" id="SSF51261">
    <property type="entry name" value="Duplicated hybrid motif"/>
    <property type="match status" value="1"/>
</dbReference>
<evidence type="ECO:0000256" key="1">
    <source>
        <dbReference type="ARBA" id="ARBA00001933"/>
    </source>
</evidence>